<reference evidence="2" key="2">
    <citation type="submission" date="2023-02" db="EMBL/GenBank/DDBJ databases">
        <title>'Rhodoalgimonas zhirmunskyi' gen. nov., isolated from a red alga.</title>
        <authorList>
            <person name="Nedashkovskaya O.I."/>
            <person name="Otstavnykh N.Y."/>
            <person name="Bystritskaya E.P."/>
            <person name="Balabanova L.A."/>
            <person name="Isaeva M.P."/>
        </authorList>
    </citation>
    <scope>NUCLEOTIDE SEQUENCE</scope>
    <source>
        <strain evidence="2">KCTC 52189</strain>
    </source>
</reference>
<feature type="compositionally biased region" description="Pro residues" evidence="1">
    <location>
        <begin position="66"/>
        <end position="76"/>
    </location>
</feature>
<sequence>MNTGQVISGLGHIGLIGWMLFGGNFRSEPLPFDVTDVTVISEAEFEAMLAGNNAPDTVTDVAVPAAPEPEVPPAPAVAPAQDPAPEQVEPEVAETPPPEAPPAPVLPAPEPLPQQVEDQPPEVVPPPDEEVAALVPERSPEPQVRPVPRVAPEPVAQPPEPEAQPDPAVREETSDAPAEQQRPEEEATAPPEAVTEITPEADAPVSAAPATSVRPKVRPNRPAAPAPPDTTTTAVNTALAEALGGESGGGSSGAGSDPLTQGEKDGLILAIKQCWSVDPYAASGKVTVVVKVELNRDGSIAATPRFLSASGGDQAAIDVAFRNARTAVISCGRRGFDLPEEKYERWREIEITFNPEKMRLE</sequence>
<evidence type="ECO:0000313" key="2">
    <source>
        <dbReference type="EMBL" id="MDQ2091121.1"/>
    </source>
</evidence>
<evidence type="ECO:0000313" key="3">
    <source>
        <dbReference type="Proteomes" id="UP001226762"/>
    </source>
</evidence>
<feature type="compositionally biased region" description="Low complexity" evidence="1">
    <location>
        <begin position="77"/>
        <end position="87"/>
    </location>
</feature>
<dbReference type="Gene3D" id="3.30.1150.10">
    <property type="match status" value="1"/>
</dbReference>
<organism evidence="2 3">
    <name type="scientific">Marimonas arenosa</name>
    <dbReference type="NCBI Taxonomy" id="1795305"/>
    <lineage>
        <taxon>Bacteria</taxon>
        <taxon>Pseudomonadati</taxon>
        <taxon>Pseudomonadota</taxon>
        <taxon>Alphaproteobacteria</taxon>
        <taxon>Rhodobacterales</taxon>
        <taxon>Paracoccaceae</taxon>
        <taxon>Marimonas</taxon>
    </lineage>
</organism>
<comment type="caution">
    <text evidence="2">The sequence shown here is derived from an EMBL/GenBank/DDBJ whole genome shotgun (WGS) entry which is preliminary data.</text>
</comment>
<proteinExistence type="predicted"/>
<name>A0AAE3WDR9_9RHOB</name>
<protein>
    <submittedName>
        <fullName evidence="2">Energy transducer TonB</fullName>
    </submittedName>
</protein>
<feature type="region of interest" description="Disordered" evidence="1">
    <location>
        <begin position="64"/>
        <end position="232"/>
    </location>
</feature>
<feature type="compositionally biased region" description="Pro residues" evidence="1">
    <location>
        <begin position="95"/>
        <end position="112"/>
    </location>
</feature>
<keyword evidence="3" id="KW-1185">Reference proteome</keyword>
<feature type="compositionally biased region" description="Pro residues" evidence="1">
    <location>
        <begin position="143"/>
        <end position="164"/>
    </location>
</feature>
<evidence type="ECO:0000256" key="1">
    <source>
        <dbReference type="SAM" id="MobiDB-lite"/>
    </source>
</evidence>
<dbReference type="EMBL" id="JANHAX010000004">
    <property type="protein sequence ID" value="MDQ2091121.1"/>
    <property type="molecule type" value="Genomic_DNA"/>
</dbReference>
<feature type="compositionally biased region" description="Low complexity" evidence="1">
    <location>
        <begin position="132"/>
        <end position="142"/>
    </location>
</feature>
<gene>
    <name evidence="2" type="ORF">NO357_14545</name>
</gene>
<dbReference type="Proteomes" id="UP001226762">
    <property type="component" value="Unassembled WGS sequence"/>
</dbReference>
<reference evidence="2" key="1">
    <citation type="submission" date="2022-07" db="EMBL/GenBank/DDBJ databases">
        <authorList>
            <person name="Otstavnykh N."/>
            <person name="Isaeva M."/>
            <person name="Bystritskaya E."/>
        </authorList>
    </citation>
    <scope>NUCLEOTIDE SEQUENCE</scope>
    <source>
        <strain evidence="2">KCTC 52189</strain>
    </source>
</reference>
<feature type="compositionally biased region" description="Low complexity" evidence="1">
    <location>
        <begin position="188"/>
        <end position="201"/>
    </location>
</feature>
<dbReference type="RefSeq" id="WP_306736406.1">
    <property type="nucleotide sequence ID" value="NZ_JANHAX010000004.1"/>
</dbReference>
<dbReference type="AlphaFoldDB" id="A0AAE3WDR9"/>
<accession>A0AAE3WDR9</accession>